<gene>
    <name evidence="2" type="ORF">LCGC14_2982640</name>
</gene>
<evidence type="ECO:0000313" key="2">
    <source>
        <dbReference type="EMBL" id="KKK64591.1"/>
    </source>
</evidence>
<feature type="non-terminal residue" evidence="2">
    <location>
        <position position="1"/>
    </location>
</feature>
<proteinExistence type="predicted"/>
<dbReference type="AlphaFoldDB" id="A0A0F8ZXB9"/>
<dbReference type="EMBL" id="LAZR01060953">
    <property type="protein sequence ID" value="KKK64591.1"/>
    <property type="molecule type" value="Genomic_DNA"/>
</dbReference>
<accession>A0A0F8ZXB9</accession>
<evidence type="ECO:0000256" key="1">
    <source>
        <dbReference type="SAM" id="MobiDB-lite"/>
    </source>
</evidence>
<sequence>RSHLEKGFKAAREGRSEEALSQLEAAEAITGQLLVQGAEVKSTNAPMLGFRKEMGDLMQAREHRLGRLRQSIDSLKTEGKYKAALKEAKELRKHAKGVELSELQAEMEELATVEVRERAKKLLDQEQRTGGVPITGTDRRFTDLSSPGRPAAKPMPPALAKLGVVAGRPRRGDKKLKVRMRLSMPARIEPVEAKKKSPVDVRAFGIPWNDRMKYPRDRKEQAKIREPYGGIGNTSLRRAVPWNSAGALCRSENPAVSDTPRTNGGGIPEKSPG</sequence>
<organism evidence="2">
    <name type="scientific">marine sediment metagenome</name>
    <dbReference type="NCBI Taxonomy" id="412755"/>
    <lineage>
        <taxon>unclassified sequences</taxon>
        <taxon>metagenomes</taxon>
        <taxon>ecological metagenomes</taxon>
    </lineage>
</organism>
<protein>
    <submittedName>
        <fullName evidence="2">Uncharacterized protein</fullName>
    </submittedName>
</protein>
<name>A0A0F8ZXB9_9ZZZZ</name>
<feature type="region of interest" description="Disordered" evidence="1">
    <location>
        <begin position="248"/>
        <end position="273"/>
    </location>
</feature>
<comment type="caution">
    <text evidence="2">The sequence shown here is derived from an EMBL/GenBank/DDBJ whole genome shotgun (WGS) entry which is preliminary data.</text>
</comment>
<reference evidence="2" key="1">
    <citation type="journal article" date="2015" name="Nature">
        <title>Complex archaea that bridge the gap between prokaryotes and eukaryotes.</title>
        <authorList>
            <person name="Spang A."/>
            <person name="Saw J.H."/>
            <person name="Jorgensen S.L."/>
            <person name="Zaremba-Niedzwiedzka K."/>
            <person name="Martijn J."/>
            <person name="Lind A.E."/>
            <person name="van Eijk R."/>
            <person name="Schleper C."/>
            <person name="Guy L."/>
            <person name="Ettema T.J."/>
        </authorList>
    </citation>
    <scope>NUCLEOTIDE SEQUENCE</scope>
</reference>
<feature type="region of interest" description="Disordered" evidence="1">
    <location>
        <begin position="129"/>
        <end position="156"/>
    </location>
</feature>